<organism evidence="8 9">
    <name type="scientific">Candidatus Carbonibacillus altaicus</name>
    <dbReference type="NCBI Taxonomy" id="2163959"/>
    <lineage>
        <taxon>Bacteria</taxon>
        <taxon>Bacillati</taxon>
        <taxon>Bacillota</taxon>
        <taxon>Bacilli</taxon>
        <taxon>Bacillales</taxon>
        <taxon>Candidatus Carbonibacillus</taxon>
    </lineage>
</organism>
<evidence type="ECO:0000256" key="1">
    <source>
        <dbReference type="ARBA" id="ARBA00009764"/>
    </source>
</evidence>
<feature type="domain" description="Flagellar hook-associated protein 2 N-terminal" evidence="6">
    <location>
        <begin position="24"/>
        <end position="119"/>
    </location>
</feature>
<accession>A0A2R6Y0I4</accession>
<comment type="function">
    <text evidence="5">Required for morphogenesis and for the elongation of the flagellar filament by facilitating polymerization of the flagellin monomers at the tip of growing filament. Forms a capping structure, which prevents flagellin subunits (transported through the central channel of the flagellum) from leaking out without polymerization at the distal end.</text>
</comment>
<evidence type="ECO:0000256" key="3">
    <source>
        <dbReference type="ARBA" id="ARBA00023054"/>
    </source>
</evidence>
<dbReference type="GO" id="GO:0005576">
    <property type="term" value="C:extracellular region"/>
    <property type="evidence" value="ECO:0007669"/>
    <property type="project" value="UniProtKB-SubCell"/>
</dbReference>
<evidence type="ECO:0000313" key="8">
    <source>
        <dbReference type="EMBL" id="PTQ56198.1"/>
    </source>
</evidence>
<evidence type="ECO:0000259" key="6">
    <source>
        <dbReference type="Pfam" id="PF02465"/>
    </source>
</evidence>
<dbReference type="GO" id="GO:0009421">
    <property type="term" value="C:bacterial-type flagellum filament cap"/>
    <property type="evidence" value="ECO:0007669"/>
    <property type="project" value="InterPro"/>
</dbReference>
<dbReference type="GO" id="GO:0009424">
    <property type="term" value="C:bacterial-type flagellum hook"/>
    <property type="evidence" value="ECO:0007669"/>
    <property type="project" value="UniProtKB-UniRule"/>
</dbReference>
<dbReference type="AlphaFoldDB" id="A0A2R6Y0I4"/>
<sequence length="554" mass="60833">MFPISANNANNDIGDVRRFSGLVSGLDTEAIVAKLMQAERLPLNKLLQQKQWLNWQRDAYREVNRSLLDVRTKLADLRLAGTFLAQSAQSSRNDLFSVTATGSALPGQHTVEVMQLAQPARVIGAQIQGAKATTLLTDLNDASGNPLKEGTYTFTIEVSDVDTGTLLQSTITIDHTSGTRTIKDVVDAINAQKVAVPDGNGGTIEKPLGVKAMFDATTERVVLQTDLSGAYSITIEDDPASSASLAQALGIATSNNPATNKPYADQVQIGQNAEVIVDGVTVTARDNRLTVFGLNLDLKRAEPGTTVTVTALPATDQLVDKIKNFVETVNTLIEDLNRRLSEPRYRDYPPLTDEQKRAMTERQIEQWEERARSGLLARDMTVDRIVSDLRMALVTPVEMGDGRTISLSEIGITTGSYWEKGKLILDENKLKEALLSRPEDVSALFSQKLGSDAAPFDTNHPLHAQKGIGVRLYEVLSGAMDRLVQKAGRDGIIGLDQSSLGTQLKSLDGRIDTFERRLKDIEERYWRQFTAMEKAIQRANMQSAWLMQQFMNGS</sequence>
<reference evidence="9" key="1">
    <citation type="journal article" date="2018" name="Sci. Rep.">
        <title>Lignite coal burning seam in the remote Altai Mountains harbors a hydrogen-driven thermophilic microbial community.</title>
        <authorList>
            <person name="Kadnikov V.V."/>
            <person name="Mardanov A.V."/>
            <person name="Ivasenko D.A."/>
            <person name="Antsiferov D.V."/>
            <person name="Beletsky A.V."/>
            <person name="Karnachuk O.V."/>
            <person name="Ravin N.V."/>
        </authorList>
    </citation>
    <scope>NUCLEOTIDE SEQUENCE [LARGE SCALE GENOMIC DNA]</scope>
</reference>
<dbReference type="GO" id="GO:0071973">
    <property type="term" value="P:bacterial-type flagellum-dependent cell motility"/>
    <property type="evidence" value="ECO:0007669"/>
    <property type="project" value="TreeGrafter"/>
</dbReference>
<evidence type="ECO:0000313" key="9">
    <source>
        <dbReference type="Proteomes" id="UP000244338"/>
    </source>
</evidence>
<dbReference type="PANTHER" id="PTHR30288:SF0">
    <property type="entry name" value="FLAGELLAR HOOK-ASSOCIATED PROTEIN 2"/>
    <property type="match status" value="1"/>
</dbReference>
<name>A0A2R6Y0I4_9BACL</name>
<keyword evidence="5" id="KW-0964">Secreted</keyword>
<keyword evidence="8" id="KW-0966">Cell projection</keyword>
<feature type="domain" description="Flagellar hook-associated protein 2 C-terminal" evidence="7">
    <location>
        <begin position="270"/>
        <end position="540"/>
    </location>
</feature>
<dbReference type="PANTHER" id="PTHR30288">
    <property type="entry name" value="FLAGELLAR CAP/ASSEMBLY PROTEIN FLID"/>
    <property type="match status" value="1"/>
</dbReference>
<comment type="similarity">
    <text evidence="1 5">Belongs to the FliD family.</text>
</comment>
<proteinExistence type="inferred from homology"/>
<evidence type="ECO:0000256" key="4">
    <source>
        <dbReference type="ARBA" id="ARBA00023143"/>
    </source>
</evidence>
<comment type="subcellular location">
    <subcellularLocation>
        <location evidence="5">Secreted</location>
    </subcellularLocation>
    <subcellularLocation>
        <location evidence="5">Bacterial flagellum</location>
    </subcellularLocation>
</comment>
<dbReference type="EMBL" id="PEBX01000039">
    <property type="protein sequence ID" value="PTQ56198.1"/>
    <property type="molecule type" value="Genomic_DNA"/>
</dbReference>
<evidence type="ECO:0000256" key="5">
    <source>
        <dbReference type="RuleBase" id="RU362066"/>
    </source>
</evidence>
<evidence type="ECO:0000256" key="2">
    <source>
        <dbReference type="ARBA" id="ARBA00011255"/>
    </source>
</evidence>
<dbReference type="Pfam" id="PF02465">
    <property type="entry name" value="FliD_N"/>
    <property type="match status" value="1"/>
</dbReference>
<protein>
    <recommendedName>
        <fullName evidence="5">Flagellar hook-associated protein 2</fullName>
        <shortName evidence="5">HAP2</shortName>
    </recommendedName>
    <alternativeName>
        <fullName evidence="5">Flagellar cap protein</fullName>
    </alternativeName>
</protein>
<dbReference type="GO" id="GO:0007155">
    <property type="term" value="P:cell adhesion"/>
    <property type="evidence" value="ECO:0007669"/>
    <property type="project" value="InterPro"/>
</dbReference>
<keyword evidence="8" id="KW-0969">Cilium</keyword>
<gene>
    <name evidence="8" type="ORF">BSOLF_0585</name>
</gene>
<dbReference type="Pfam" id="PF07195">
    <property type="entry name" value="FliD_C"/>
    <property type="match status" value="1"/>
</dbReference>
<comment type="subunit">
    <text evidence="2 5">Homopentamer.</text>
</comment>
<keyword evidence="8" id="KW-0282">Flagellum</keyword>
<evidence type="ECO:0000259" key="7">
    <source>
        <dbReference type="Pfam" id="PF07195"/>
    </source>
</evidence>
<comment type="caution">
    <text evidence="8">The sequence shown here is derived from an EMBL/GenBank/DDBJ whole genome shotgun (WGS) entry which is preliminary data.</text>
</comment>
<keyword evidence="4 5" id="KW-0975">Bacterial flagellum</keyword>
<dbReference type="InterPro" id="IPR003481">
    <property type="entry name" value="FliD_N"/>
</dbReference>
<dbReference type="Proteomes" id="UP000244338">
    <property type="component" value="Unassembled WGS sequence"/>
</dbReference>
<dbReference type="InterPro" id="IPR010809">
    <property type="entry name" value="FliD_C"/>
</dbReference>
<keyword evidence="3" id="KW-0175">Coiled coil</keyword>
<dbReference type="InterPro" id="IPR040026">
    <property type="entry name" value="FliD"/>
</dbReference>